<dbReference type="Gene3D" id="1.10.260.40">
    <property type="entry name" value="lambda repressor-like DNA-binding domains"/>
    <property type="match status" value="2"/>
</dbReference>
<dbReference type="InterPro" id="IPR001387">
    <property type="entry name" value="Cro/C1-type_HTH"/>
</dbReference>
<dbReference type="PANTHER" id="PTHR46797:SF1">
    <property type="entry name" value="METHYLPHOSPHONATE SYNTHASE"/>
    <property type="match status" value="1"/>
</dbReference>
<dbReference type="PANTHER" id="PTHR46797">
    <property type="entry name" value="HTH-TYPE TRANSCRIPTIONAL REGULATOR"/>
    <property type="match status" value="1"/>
</dbReference>
<dbReference type="GO" id="GO:0003677">
    <property type="term" value="F:DNA binding"/>
    <property type="evidence" value="ECO:0007669"/>
    <property type="project" value="UniProtKB-KW"/>
</dbReference>
<dbReference type="Proteomes" id="UP000003987">
    <property type="component" value="Unassembled WGS sequence"/>
</dbReference>
<evidence type="ECO:0000256" key="1">
    <source>
        <dbReference type="ARBA" id="ARBA00023125"/>
    </source>
</evidence>
<dbReference type="GO" id="GO:0003700">
    <property type="term" value="F:DNA-binding transcription factor activity"/>
    <property type="evidence" value="ECO:0007669"/>
    <property type="project" value="TreeGrafter"/>
</dbReference>
<keyword evidence="1 3" id="KW-0238">DNA-binding</keyword>
<accession>C7XW59</accession>
<dbReference type="GO" id="GO:0005829">
    <property type="term" value="C:cytosol"/>
    <property type="evidence" value="ECO:0007669"/>
    <property type="project" value="TreeGrafter"/>
</dbReference>
<gene>
    <name evidence="3" type="ORF">HMPREF0501_01124</name>
</gene>
<reference evidence="3 4" key="1">
    <citation type="submission" date="2009-06" db="EMBL/GenBank/DDBJ databases">
        <title>The Genome Sequence of Lactobacillus coleohominis strain 101-4-CHN.</title>
        <authorList>
            <consortium name="The Broad Institute Genome Sequencing Platform"/>
            <person name="Ward D."/>
            <person name="Young S.K."/>
            <person name="Zeng Q."/>
            <person name="Koehrsen M."/>
            <person name="Alvarado L."/>
            <person name="Berlin A."/>
            <person name="Borenstein D."/>
            <person name="Chen Z."/>
            <person name="Engels R."/>
            <person name="Freedman E."/>
            <person name="Gellesch M."/>
            <person name="Goldberg J."/>
            <person name="Griggs A."/>
            <person name="Gujja S."/>
            <person name="Heiman D."/>
            <person name="Hepburn T."/>
            <person name="Howarth C."/>
            <person name="Jen D."/>
            <person name="Larson L."/>
            <person name="Lewis B."/>
            <person name="Mehta T."/>
            <person name="Park D."/>
            <person name="Pearson M."/>
            <person name="Roberts A."/>
            <person name="Saif S."/>
            <person name="Shea T."/>
            <person name="Shenoy N."/>
            <person name="Sisk P."/>
            <person name="Stolte C."/>
            <person name="Sykes S."/>
            <person name="Walk T."/>
            <person name="White J."/>
            <person name="Yandava C."/>
            <person name="Liu Y."/>
            <person name="Xu Q."/>
            <person name="Lander E."/>
            <person name="Nusbaum C."/>
            <person name="Galagan J."/>
            <person name="Birren B."/>
        </authorList>
    </citation>
    <scope>NUCLEOTIDE SEQUENCE [LARGE SCALE GENOMIC DNA]</scope>
    <source>
        <strain evidence="3 4">101-4-CHN</strain>
    </source>
</reference>
<feature type="domain" description="HTH cro/C1-type" evidence="2">
    <location>
        <begin position="11"/>
        <end position="65"/>
    </location>
</feature>
<evidence type="ECO:0000313" key="3">
    <source>
        <dbReference type="EMBL" id="EEU30119.1"/>
    </source>
</evidence>
<dbReference type="STRING" id="575594.HMPREF0501_01124"/>
<proteinExistence type="predicted"/>
<evidence type="ECO:0000313" key="4">
    <source>
        <dbReference type="Proteomes" id="UP000003987"/>
    </source>
</evidence>
<dbReference type="InterPro" id="IPR050807">
    <property type="entry name" value="TransReg_Diox_bact_type"/>
</dbReference>
<evidence type="ECO:0000259" key="2">
    <source>
        <dbReference type="PROSITE" id="PS50943"/>
    </source>
</evidence>
<organism evidence="3 4">
    <name type="scientific">Limosilactobacillus coleohominis 101-4-CHN</name>
    <dbReference type="NCBI Taxonomy" id="575594"/>
    <lineage>
        <taxon>Bacteria</taxon>
        <taxon>Bacillati</taxon>
        <taxon>Bacillota</taxon>
        <taxon>Bacilli</taxon>
        <taxon>Lactobacillales</taxon>
        <taxon>Lactobacillaceae</taxon>
        <taxon>Limosilactobacillus</taxon>
    </lineage>
</organism>
<protein>
    <submittedName>
        <fullName evidence="3">DNA-binding helix-turn-helix protein</fullName>
    </submittedName>
</protein>
<sequence>MNTNKKPRNRIAELRKEKGLTLQQVADAVSVGNNTISRYETGKREPKLETWMKLANVFDVPVSYIMGTDNINAIRETRILHNTSLGSLAEMTGISEKRLKSIEQFETVPTVQEWFLIAEVLCVPVSEIQGTRKGINNFNLPNENFIKLVNEFDATNEKGEVPNISGSEAHFIGTSIDAYKLLLSNLISLDQKYKTDVYKNFLNTVTTLTTLFAIIPDKGKNETERRKIYKLLTDQLSALIHNIAKTKSGKLLLDINEEPFKTDDKANNSSSKK</sequence>
<dbReference type="EMBL" id="GG698804">
    <property type="protein sequence ID" value="EEU30119.1"/>
    <property type="molecule type" value="Genomic_DNA"/>
</dbReference>
<dbReference type="SMART" id="SM00530">
    <property type="entry name" value="HTH_XRE"/>
    <property type="match status" value="2"/>
</dbReference>
<dbReference type="SUPFAM" id="SSF47413">
    <property type="entry name" value="lambda repressor-like DNA-binding domains"/>
    <property type="match status" value="2"/>
</dbReference>
<keyword evidence="4" id="KW-1185">Reference proteome</keyword>
<dbReference type="AlphaFoldDB" id="C7XW59"/>
<dbReference type="PROSITE" id="PS50943">
    <property type="entry name" value="HTH_CROC1"/>
    <property type="match status" value="2"/>
</dbReference>
<dbReference type="HOGENOM" id="CLU_1018591_0_0_9"/>
<dbReference type="Pfam" id="PF01381">
    <property type="entry name" value="HTH_3"/>
    <property type="match status" value="2"/>
</dbReference>
<dbReference type="InterPro" id="IPR010982">
    <property type="entry name" value="Lambda_DNA-bd_dom_sf"/>
</dbReference>
<name>C7XW59_9LACO</name>
<feature type="domain" description="HTH cro/C1-type" evidence="2">
    <location>
        <begin position="74"/>
        <end position="128"/>
    </location>
</feature>
<dbReference type="RefSeq" id="WP_006916980.1">
    <property type="nucleotide sequence ID" value="NZ_GG698804.1"/>
</dbReference>
<dbReference type="CDD" id="cd00093">
    <property type="entry name" value="HTH_XRE"/>
    <property type="match status" value="2"/>
</dbReference>